<dbReference type="InterPro" id="IPR000917">
    <property type="entry name" value="Sulfatase_N"/>
</dbReference>
<dbReference type="Proteomes" id="UP000179243">
    <property type="component" value="Unassembled WGS sequence"/>
</dbReference>
<evidence type="ECO:0000259" key="5">
    <source>
        <dbReference type="Pfam" id="PF00884"/>
    </source>
</evidence>
<dbReference type="CDD" id="cd16027">
    <property type="entry name" value="SGSH"/>
    <property type="match status" value="1"/>
</dbReference>
<keyword evidence="2" id="KW-0479">Metal-binding</keyword>
<dbReference type="Pfam" id="PF00884">
    <property type="entry name" value="Sulfatase"/>
    <property type="match status" value="1"/>
</dbReference>
<dbReference type="PANTHER" id="PTHR45953:SF1">
    <property type="entry name" value="IDURONATE 2-SULFATASE"/>
    <property type="match status" value="1"/>
</dbReference>
<gene>
    <name evidence="6" type="ORF">A2519_01210</name>
</gene>
<dbReference type="GO" id="GO:0046872">
    <property type="term" value="F:metal ion binding"/>
    <property type="evidence" value="ECO:0007669"/>
    <property type="project" value="UniProtKB-KW"/>
</dbReference>
<proteinExistence type="inferred from homology"/>
<dbReference type="Gene3D" id="3.40.720.10">
    <property type="entry name" value="Alkaline Phosphatase, subunit A"/>
    <property type="match status" value="1"/>
</dbReference>
<reference evidence="6 7" key="1">
    <citation type="journal article" date="2016" name="Nat. Commun.">
        <title>Thousands of microbial genomes shed light on interconnected biogeochemical processes in an aquifer system.</title>
        <authorList>
            <person name="Anantharaman K."/>
            <person name="Brown C.T."/>
            <person name="Hug L.A."/>
            <person name="Sharon I."/>
            <person name="Castelle C.J."/>
            <person name="Probst A.J."/>
            <person name="Thomas B.C."/>
            <person name="Singh A."/>
            <person name="Wilkins M.J."/>
            <person name="Karaoz U."/>
            <person name="Brodie E.L."/>
            <person name="Williams K.H."/>
            <person name="Hubbard S.S."/>
            <person name="Banfield J.F."/>
        </authorList>
    </citation>
    <scope>NUCLEOTIDE SEQUENCE [LARGE SCALE GENOMIC DNA]</scope>
</reference>
<feature type="region of interest" description="Disordered" evidence="4">
    <location>
        <begin position="403"/>
        <end position="427"/>
    </location>
</feature>
<dbReference type="InterPro" id="IPR017850">
    <property type="entry name" value="Alkaline_phosphatase_core_sf"/>
</dbReference>
<dbReference type="GO" id="GO:0005737">
    <property type="term" value="C:cytoplasm"/>
    <property type="evidence" value="ECO:0007669"/>
    <property type="project" value="TreeGrafter"/>
</dbReference>
<comment type="caution">
    <text evidence="6">The sequence shown here is derived from an EMBL/GenBank/DDBJ whole genome shotgun (WGS) entry which is preliminary data.</text>
</comment>
<dbReference type="PANTHER" id="PTHR45953">
    <property type="entry name" value="IDURONATE 2-SULFATASE"/>
    <property type="match status" value="1"/>
</dbReference>
<sequence length="427" mass="48053">MPKPNILYIHSHDTGRYISPYGHQMPTPNLDRLAREGVLFRQAYCMSPTCSPSRASLLTGTAPHVNGMLGLAHRGFSLNDYSRHIIHTLKKHGYKTALAGVQHIAHDVKKISYDHVLCTADDDMDLAAVRFLENEIPGPFFLSVGMSETHRPFPEKKFDDPGYCLPPLPLPDIAQVREDMAHYKESVHIFDERVGRVLMALEKTGHSSNTLVIATTDHGIAFPGMKCTLTDHGIGVMLIMRGPGGFSGSRVLDSLVSQVDIFPTLCDYLGIEPPPWLEGVSLMPLILNEKSEVRDAVFAEINYHSSYDPHRAVRTKQYKYIRRFPDRDRAVACHTDDSPSKDLWLNHGWQERKRVDEELYDLVFDPLEAHNCAADPNYTHALVSMRNQLDQWMKETNDPFLTGHIPCPQGAVVNDRDAVSPKDRPGK</sequence>
<evidence type="ECO:0000256" key="1">
    <source>
        <dbReference type="ARBA" id="ARBA00008779"/>
    </source>
</evidence>
<evidence type="ECO:0000256" key="4">
    <source>
        <dbReference type="SAM" id="MobiDB-lite"/>
    </source>
</evidence>
<dbReference type="GO" id="GO:0008484">
    <property type="term" value="F:sulfuric ester hydrolase activity"/>
    <property type="evidence" value="ECO:0007669"/>
    <property type="project" value="TreeGrafter"/>
</dbReference>
<name>A0A1F7F0S7_UNCRA</name>
<evidence type="ECO:0000256" key="2">
    <source>
        <dbReference type="ARBA" id="ARBA00022723"/>
    </source>
</evidence>
<accession>A0A1F7F0S7</accession>
<comment type="similarity">
    <text evidence="1">Belongs to the sulfatase family.</text>
</comment>
<feature type="compositionally biased region" description="Basic and acidic residues" evidence="4">
    <location>
        <begin position="414"/>
        <end position="427"/>
    </location>
</feature>
<dbReference type="InterPro" id="IPR024607">
    <property type="entry name" value="Sulfatase_CS"/>
</dbReference>
<dbReference type="PROSITE" id="PS00523">
    <property type="entry name" value="SULFATASE_1"/>
    <property type="match status" value="1"/>
</dbReference>
<feature type="domain" description="Sulfatase N-terminal" evidence="5">
    <location>
        <begin position="4"/>
        <end position="271"/>
    </location>
</feature>
<protein>
    <submittedName>
        <fullName evidence="6">Sulfatase</fullName>
    </submittedName>
</protein>
<evidence type="ECO:0000313" key="7">
    <source>
        <dbReference type="Proteomes" id="UP000179243"/>
    </source>
</evidence>
<keyword evidence="3" id="KW-0378">Hydrolase</keyword>
<dbReference type="SUPFAM" id="SSF53649">
    <property type="entry name" value="Alkaline phosphatase-like"/>
    <property type="match status" value="1"/>
</dbReference>
<evidence type="ECO:0000256" key="3">
    <source>
        <dbReference type="ARBA" id="ARBA00022801"/>
    </source>
</evidence>
<evidence type="ECO:0000313" key="6">
    <source>
        <dbReference type="EMBL" id="OGK00255.1"/>
    </source>
</evidence>
<dbReference type="EMBL" id="MFYX01000150">
    <property type="protein sequence ID" value="OGK00255.1"/>
    <property type="molecule type" value="Genomic_DNA"/>
</dbReference>
<dbReference type="AlphaFoldDB" id="A0A1F7F0S7"/>
<organism evidence="6 7">
    <name type="scientific">Candidatus Raymondbacteria bacterium RIFOXYD12_FULL_49_13</name>
    <dbReference type="NCBI Taxonomy" id="1817890"/>
    <lineage>
        <taxon>Bacteria</taxon>
        <taxon>Raymondiibacteriota</taxon>
    </lineage>
</organism>